<accession>A0ABR3A2N4</accession>
<dbReference type="EMBL" id="JBBXMP010000027">
    <property type="protein sequence ID" value="KAL0067293.1"/>
    <property type="molecule type" value="Genomic_DNA"/>
</dbReference>
<keyword evidence="3" id="KW-1185">Reference proteome</keyword>
<sequence>MSTTTVRNPRANAQAASSSNQTKAPGASSRPPATSTPASRNAGVSKNTQPNTSALSNTNPAPETVKTYLGKPSNSDSLAATRQNVNEQQPQEESRHLRRLVPVYWLEKNQW</sequence>
<feature type="compositionally biased region" description="Low complexity" evidence="1">
    <location>
        <begin position="11"/>
        <end position="40"/>
    </location>
</feature>
<feature type="region of interest" description="Disordered" evidence="1">
    <location>
        <begin position="1"/>
        <end position="96"/>
    </location>
</feature>
<reference evidence="2 3" key="1">
    <citation type="submission" date="2024-05" db="EMBL/GenBank/DDBJ databases">
        <title>A draft genome resource for the thread blight pathogen Marasmius tenuissimus strain MS-2.</title>
        <authorList>
            <person name="Yulfo-Soto G.E."/>
            <person name="Baruah I.K."/>
            <person name="Amoako-Attah I."/>
            <person name="Bukari Y."/>
            <person name="Meinhardt L.W."/>
            <person name="Bailey B.A."/>
            <person name="Cohen S.P."/>
        </authorList>
    </citation>
    <scope>NUCLEOTIDE SEQUENCE [LARGE SCALE GENOMIC DNA]</scope>
    <source>
        <strain evidence="2 3">MS-2</strain>
    </source>
</reference>
<evidence type="ECO:0000313" key="2">
    <source>
        <dbReference type="EMBL" id="KAL0067293.1"/>
    </source>
</evidence>
<evidence type="ECO:0000313" key="3">
    <source>
        <dbReference type="Proteomes" id="UP001437256"/>
    </source>
</evidence>
<name>A0ABR3A2N4_9AGAR</name>
<feature type="compositionally biased region" description="Polar residues" evidence="1">
    <location>
        <begin position="72"/>
        <end position="91"/>
    </location>
</feature>
<comment type="caution">
    <text evidence="2">The sequence shown here is derived from an EMBL/GenBank/DDBJ whole genome shotgun (WGS) entry which is preliminary data.</text>
</comment>
<protein>
    <submittedName>
        <fullName evidence="2">Uncharacterized protein</fullName>
    </submittedName>
</protein>
<dbReference type="Proteomes" id="UP001437256">
    <property type="component" value="Unassembled WGS sequence"/>
</dbReference>
<feature type="compositionally biased region" description="Polar residues" evidence="1">
    <location>
        <begin position="42"/>
        <end position="61"/>
    </location>
</feature>
<evidence type="ECO:0000256" key="1">
    <source>
        <dbReference type="SAM" id="MobiDB-lite"/>
    </source>
</evidence>
<gene>
    <name evidence="2" type="ORF">AAF712_005691</name>
</gene>
<proteinExistence type="predicted"/>
<organism evidence="2 3">
    <name type="scientific">Marasmius tenuissimus</name>
    <dbReference type="NCBI Taxonomy" id="585030"/>
    <lineage>
        <taxon>Eukaryota</taxon>
        <taxon>Fungi</taxon>
        <taxon>Dikarya</taxon>
        <taxon>Basidiomycota</taxon>
        <taxon>Agaricomycotina</taxon>
        <taxon>Agaricomycetes</taxon>
        <taxon>Agaricomycetidae</taxon>
        <taxon>Agaricales</taxon>
        <taxon>Marasmiineae</taxon>
        <taxon>Marasmiaceae</taxon>
        <taxon>Marasmius</taxon>
    </lineage>
</organism>